<evidence type="ECO:0000256" key="5">
    <source>
        <dbReference type="ARBA" id="ARBA00022741"/>
    </source>
</evidence>
<evidence type="ECO:0000313" key="11">
    <source>
        <dbReference type="Proteomes" id="UP000005444"/>
    </source>
</evidence>
<dbReference type="InterPro" id="IPR019797">
    <property type="entry name" value="Glutamate_5-kinase_CS"/>
</dbReference>
<keyword evidence="11" id="KW-1185">Reference proteome</keyword>
<keyword evidence="7 8" id="KW-0067">ATP-binding</keyword>
<dbReference type="UniPathway" id="UPA00098">
    <property type="reaction ID" value="UER00359"/>
</dbReference>
<evidence type="ECO:0000256" key="8">
    <source>
        <dbReference type="HAMAP-Rule" id="MF_00456"/>
    </source>
</evidence>
<dbReference type="Gene3D" id="3.40.1160.10">
    <property type="entry name" value="Acetylglutamate kinase-like"/>
    <property type="match status" value="1"/>
</dbReference>
<dbReference type="InterPro" id="IPR001057">
    <property type="entry name" value="Glu/AcGlu_kinase"/>
</dbReference>
<dbReference type="GO" id="GO:0005829">
    <property type="term" value="C:cytosol"/>
    <property type="evidence" value="ECO:0007669"/>
    <property type="project" value="TreeGrafter"/>
</dbReference>
<feature type="binding site" evidence="8">
    <location>
        <position position="49"/>
    </location>
    <ligand>
        <name>substrate</name>
    </ligand>
</feature>
<dbReference type="CDD" id="cd04242">
    <property type="entry name" value="AAK_G5K_ProB"/>
    <property type="match status" value="1"/>
</dbReference>
<comment type="similarity">
    <text evidence="8">Belongs to the glutamate 5-kinase family.</text>
</comment>
<name>G8PF11_PEDCP</name>
<dbReference type="InterPro" id="IPR001048">
    <property type="entry name" value="Asp/Glu/Uridylate_kinase"/>
</dbReference>
<dbReference type="KEGG" id="pce:PECL_1466"/>
<dbReference type="PANTHER" id="PTHR43654">
    <property type="entry name" value="GLUTAMATE 5-KINASE"/>
    <property type="match status" value="1"/>
</dbReference>
<protein>
    <recommendedName>
        <fullName evidence="8">Glutamate 5-kinase</fullName>
        <ecNumber evidence="8">2.7.2.11</ecNumber>
    </recommendedName>
    <alternativeName>
        <fullName evidence="8">Gamma-glutamyl kinase</fullName>
        <shortName evidence="8">GK</shortName>
    </alternativeName>
</protein>
<dbReference type="PATRIC" id="fig|701521.8.peg.1370"/>
<accession>G8PF11</accession>
<evidence type="ECO:0000256" key="6">
    <source>
        <dbReference type="ARBA" id="ARBA00022777"/>
    </source>
</evidence>
<keyword evidence="6 8" id="KW-0418">Kinase</keyword>
<comment type="function">
    <text evidence="8">Catalyzes the transfer of a phosphate group to glutamate to form L-glutamate 5-phosphate.</text>
</comment>
<reference evidence="10 11" key="1">
    <citation type="journal article" date="2012" name="J. Bacteriol.">
        <title>Complete Genome Sequence of the Beer Spoilage Organism Pediococcus claussenii ATCC BAA-344T.</title>
        <authorList>
            <person name="Pittet V."/>
            <person name="Abegunde T."/>
            <person name="Marfleet T."/>
            <person name="Haakensen M."/>
            <person name="Morrow K."/>
            <person name="Jayaprakash T."/>
            <person name="Schroeder K."/>
            <person name="Trost B."/>
            <person name="Byrns S."/>
            <person name="Bergsveinson J."/>
            <person name="Kusalik A."/>
            <person name="Ziola B."/>
        </authorList>
    </citation>
    <scope>NUCLEOTIDE SEQUENCE [LARGE SCALE GENOMIC DNA]</scope>
    <source>
        <strain evidence="10 11">ATCC BAA-344</strain>
    </source>
</reference>
<keyword evidence="2 8" id="KW-0028">Amino-acid biosynthesis</keyword>
<keyword evidence="3 8" id="KW-0641">Proline biosynthesis</keyword>
<dbReference type="NCBIfam" id="TIGR01027">
    <property type="entry name" value="proB"/>
    <property type="match status" value="1"/>
</dbReference>
<feature type="binding site" evidence="8">
    <location>
        <position position="152"/>
    </location>
    <ligand>
        <name>substrate</name>
    </ligand>
</feature>
<evidence type="ECO:0000313" key="10">
    <source>
        <dbReference type="EMBL" id="AEV95690.1"/>
    </source>
</evidence>
<dbReference type="RefSeq" id="WP_014215884.1">
    <property type="nucleotide sequence ID" value="NC_016605.1"/>
</dbReference>
<dbReference type="HOGENOM" id="CLU_025400_0_2_9"/>
<dbReference type="PIRSF" id="PIRSF000729">
    <property type="entry name" value="GK"/>
    <property type="match status" value="1"/>
</dbReference>
<dbReference type="HAMAP" id="MF_00456">
    <property type="entry name" value="ProB"/>
    <property type="match status" value="1"/>
</dbReference>
<evidence type="ECO:0000256" key="4">
    <source>
        <dbReference type="ARBA" id="ARBA00022679"/>
    </source>
</evidence>
<keyword evidence="5 8" id="KW-0547">Nucleotide-binding</keyword>
<dbReference type="EMBL" id="CP003137">
    <property type="protein sequence ID" value="AEV95690.1"/>
    <property type="molecule type" value="Genomic_DNA"/>
</dbReference>
<dbReference type="eggNOG" id="COG0263">
    <property type="taxonomic scope" value="Bacteria"/>
</dbReference>
<dbReference type="Proteomes" id="UP000005444">
    <property type="component" value="Chromosome"/>
</dbReference>
<organism evidence="10 11">
    <name type="scientific">Pediococcus claussenii (strain ATCC BAA-344 / DSM 14800 / JCM 18046 / KCTC 3811 / LMG 21948 / P06)</name>
    <dbReference type="NCBI Taxonomy" id="701521"/>
    <lineage>
        <taxon>Bacteria</taxon>
        <taxon>Bacillati</taxon>
        <taxon>Bacillota</taxon>
        <taxon>Bacilli</taxon>
        <taxon>Lactobacillales</taxon>
        <taxon>Lactobacillaceae</taxon>
        <taxon>Pediococcus</taxon>
    </lineage>
</organism>
<evidence type="ECO:0000256" key="1">
    <source>
        <dbReference type="ARBA" id="ARBA00022490"/>
    </source>
</evidence>
<keyword evidence="1 8" id="KW-0963">Cytoplasm</keyword>
<evidence type="ECO:0000259" key="9">
    <source>
        <dbReference type="Pfam" id="PF00696"/>
    </source>
</evidence>
<comment type="subcellular location">
    <subcellularLocation>
        <location evidence="8">Cytoplasm</location>
    </subcellularLocation>
</comment>
<dbReference type="PRINTS" id="PR00474">
    <property type="entry name" value="GLU5KINASE"/>
</dbReference>
<comment type="caution">
    <text evidence="8">Lacks conserved residue(s) required for the propagation of feature annotation.</text>
</comment>
<dbReference type="GO" id="GO:0055129">
    <property type="term" value="P:L-proline biosynthetic process"/>
    <property type="evidence" value="ECO:0007669"/>
    <property type="project" value="UniProtKB-UniRule"/>
</dbReference>
<feature type="binding site" evidence="8">
    <location>
        <begin position="172"/>
        <end position="173"/>
    </location>
    <ligand>
        <name>ATP</name>
        <dbReference type="ChEBI" id="CHEBI:30616"/>
    </ligand>
</feature>
<dbReference type="InterPro" id="IPR011529">
    <property type="entry name" value="Glu_5kinase"/>
</dbReference>
<evidence type="ECO:0000256" key="3">
    <source>
        <dbReference type="ARBA" id="ARBA00022650"/>
    </source>
</evidence>
<proteinExistence type="inferred from homology"/>
<dbReference type="SUPFAM" id="SSF53633">
    <property type="entry name" value="Carbamate kinase-like"/>
    <property type="match status" value="1"/>
</dbReference>
<dbReference type="FunFam" id="3.40.1160.10:FF:000018">
    <property type="entry name" value="Glutamate 5-kinase"/>
    <property type="match status" value="1"/>
</dbReference>
<dbReference type="GO" id="GO:0004349">
    <property type="term" value="F:glutamate 5-kinase activity"/>
    <property type="evidence" value="ECO:0007669"/>
    <property type="project" value="UniProtKB-UniRule"/>
</dbReference>
<dbReference type="STRING" id="701521.PECL_1466"/>
<dbReference type="Pfam" id="PF00696">
    <property type="entry name" value="AA_kinase"/>
    <property type="match status" value="1"/>
</dbReference>
<comment type="catalytic activity">
    <reaction evidence="8">
        <text>L-glutamate + ATP = L-glutamyl 5-phosphate + ADP</text>
        <dbReference type="Rhea" id="RHEA:14877"/>
        <dbReference type="ChEBI" id="CHEBI:29985"/>
        <dbReference type="ChEBI" id="CHEBI:30616"/>
        <dbReference type="ChEBI" id="CHEBI:58274"/>
        <dbReference type="ChEBI" id="CHEBI:456216"/>
        <dbReference type="EC" id="2.7.2.11"/>
    </reaction>
</comment>
<dbReference type="InterPro" id="IPR005715">
    <property type="entry name" value="Glu_5kinase/COase_Synthase"/>
</dbReference>
<comment type="pathway">
    <text evidence="8">Amino-acid biosynthesis; L-proline biosynthesis; L-glutamate 5-semialdehyde from L-glutamate: step 1/2.</text>
</comment>
<feature type="domain" description="Aspartate/glutamate/uridylate kinase" evidence="9">
    <location>
        <begin position="4"/>
        <end position="239"/>
    </location>
</feature>
<dbReference type="PANTHER" id="PTHR43654:SF1">
    <property type="entry name" value="ISOPENTENYL PHOSPHATE KINASE"/>
    <property type="match status" value="1"/>
</dbReference>
<sequence length="269" mass="28979">MNAQRIVVKVGTSSLINSNGTINRSSINGLADVLCGLKRSGKEVVLVSSGAIGAGMGILGLERRPTRIPEQQAVAAVGQGELIGIYERRFAKYGVSVAQMLLTRDVLLYPQSKQNVSNAFQELMKLNVIPIVNENDTVSVEELDHMTKFGDNDKLSAIVAEVIDADLLIMLSDIDGFYTGNPSTDPNAELIPEVTNLNQSILSEFAGGKGTEFGTGGMKAKLNAAKRVLENNQQMVLANGKDPHIIEDILAGKKVGTLFRNVDDIRRVE</sequence>
<dbReference type="InterPro" id="IPR041739">
    <property type="entry name" value="G5K_ProB"/>
</dbReference>
<dbReference type="PROSITE" id="PS00902">
    <property type="entry name" value="GLUTAMATE_5_KINASE"/>
    <property type="match status" value="1"/>
</dbReference>
<keyword evidence="4 8" id="KW-0808">Transferase</keyword>
<feature type="binding site" evidence="8">
    <location>
        <position position="9"/>
    </location>
    <ligand>
        <name>ATP</name>
        <dbReference type="ChEBI" id="CHEBI:30616"/>
    </ligand>
</feature>
<gene>
    <name evidence="8 10" type="primary">proB</name>
    <name evidence="10" type="ordered locus">PECL_1466</name>
</gene>
<dbReference type="InterPro" id="IPR036393">
    <property type="entry name" value="AceGlu_kinase-like_sf"/>
</dbReference>
<dbReference type="AlphaFoldDB" id="G8PF11"/>
<dbReference type="GO" id="GO:0005524">
    <property type="term" value="F:ATP binding"/>
    <property type="evidence" value="ECO:0007669"/>
    <property type="project" value="UniProtKB-KW"/>
</dbReference>
<evidence type="ECO:0000256" key="7">
    <source>
        <dbReference type="ARBA" id="ARBA00022840"/>
    </source>
</evidence>
<evidence type="ECO:0000256" key="2">
    <source>
        <dbReference type="ARBA" id="ARBA00022605"/>
    </source>
</evidence>
<feature type="binding site" evidence="8">
    <location>
        <position position="136"/>
    </location>
    <ligand>
        <name>substrate</name>
    </ligand>
</feature>
<dbReference type="EC" id="2.7.2.11" evidence="8"/>